<evidence type="ECO:0000256" key="1">
    <source>
        <dbReference type="SAM" id="SignalP"/>
    </source>
</evidence>
<gene>
    <name evidence="2" type="ORF">NCTC13100_01170</name>
</gene>
<proteinExistence type="predicted"/>
<dbReference type="NCBIfam" id="TIGR01200">
    <property type="entry name" value="GLPGLI"/>
    <property type="match status" value="1"/>
</dbReference>
<evidence type="ECO:0000313" key="2">
    <source>
        <dbReference type="EMBL" id="SUB78018.1"/>
    </source>
</evidence>
<dbReference type="Proteomes" id="UP000254263">
    <property type="component" value="Unassembled WGS sequence"/>
</dbReference>
<dbReference type="InterPro" id="IPR005901">
    <property type="entry name" value="GLPGLI"/>
</dbReference>
<name>A0A379DI04_9PORP</name>
<accession>A0A379DI04</accession>
<reference evidence="2 3" key="1">
    <citation type="submission" date="2018-06" db="EMBL/GenBank/DDBJ databases">
        <authorList>
            <consortium name="Pathogen Informatics"/>
            <person name="Doyle S."/>
        </authorList>
    </citation>
    <scope>NUCLEOTIDE SEQUENCE [LARGE SCALE GENOMIC DNA]</scope>
    <source>
        <strain evidence="2 3">NCTC13100</strain>
    </source>
</reference>
<dbReference type="AlphaFoldDB" id="A0A379DI04"/>
<dbReference type="RefSeq" id="WP_018361222.1">
    <property type="nucleotide sequence ID" value="NZ_JRFB01000011.1"/>
</dbReference>
<feature type="signal peptide" evidence="1">
    <location>
        <begin position="1"/>
        <end position="23"/>
    </location>
</feature>
<feature type="chain" id="PRO_5016665313" evidence="1">
    <location>
        <begin position="24"/>
        <end position="289"/>
    </location>
</feature>
<sequence length="289" mass="33109">MKSVFSRLTSLVLFICVFNQMSAQNDNCKALSVVYRVGRPILVDGEQQIHSDSMELISDKGVSIWMAWNRDLLMSLFKQEQKNLQREGTTVVTLYSYSSFEQRLRDNNDDNALNNIKSWDAGFTTEMLYKTTGSNEITYYDELPGMVIGTTREMTPVPWNIVADTMTVLGYPCHKATAFWGGRAWTAWYSEEIAVSDGPSVFSGLPGLILQMENADKSFSFEAIGIQQHTIPCEKLKLPENYRKVTHKEFIEFQEKHRRDRQSYAVGKDGVLYKYYNDNNVVVVPLEKK</sequence>
<dbReference type="EMBL" id="UGTI01000001">
    <property type="protein sequence ID" value="SUB78018.1"/>
    <property type="molecule type" value="Genomic_DNA"/>
</dbReference>
<evidence type="ECO:0000313" key="3">
    <source>
        <dbReference type="Proteomes" id="UP000254263"/>
    </source>
</evidence>
<protein>
    <submittedName>
        <fullName evidence="2">GLPGLI family protein</fullName>
    </submittedName>
</protein>
<keyword evidence="1" id="KW-0732">Signal</keyword>
<dbReference type="Pfam" id="PF09697">
    <property type="entry name" value="Porph_ging"/>
    <property type="match status" value="1"/>
</dbReference>
<organism evidence="2 3">
    <name type="scientific">Porphyromonas macacae</name>
    <dbReference type="NCBI Taxonomy" id="28115"/>
    <lineage>
        <taxon>Bacteria</taxon>
        <taxon>Pseudomonadati</taxon>
        <taxon>Bacteroidota</taxon>
        <taxon>Bacteroidia</taxon>
        <taxon>Bacteroidales</taxon>
        <taxon>Porphyromonadaceae</taxon>
        <taxon>Porphyromonas</taxon>
    </lineage>
</organism>